<dbReference type="InterPro" id="IPR029044">
    <property type="entry name" value="Nucleotide-diphossugar_trans"/>
</dbReference>
<dbReference type="EMBL" id="AZHW01000461">
    <property type="protein sequence ID" value="ETW99318.1"/>
    <property type="molecule type" value="Genomic_DNA"/>
</dbReference>
<dbReference type="AlphaFoldDB" id="W4LMM1"/>
<dbReference type="Pfam" id="PF00535">
    <property type="entry name" value="Glycos_transf_2"/>
    <property type="match status" value="1"/>
</dbReference>
<protein>
    <recommendedName>
        <fullName evidence="2">Glycosyltransferase 2-like domain-containing protein</fullName>
    </recommendedName>
</protein>
<evidence type="ECO:0000313" key="4">
    <source>
        <dbReference type="Proteomes" id="UP000019141"/>
    </source>
</evidence>
<dbReference type="HOGENOM" id="CLU_065962_1_0_7"/>
<dbReference type="PANTHER" id="PTHR43630">
    <property type="entry name" value="POLY-BETA-1,6-N-ACETYL-D-GLUCOSAMINE SYNTHASE"/>
    <property type="match status" value="1"/>
</dbReference>
<dbReference type="PANTHER" id="PTHR43630:SF2">
    <property type="entry name" value="GLYCOSYLTRANSFERASE"/>
    <property type="match status" value="1"/>
</dbReference>
<evidence type="ECO:0000256" key="1">
    <source>
        <dbReference type="ARBA" id="ARBA00038494"/>
    </source>
</evidence>
<dbReference type="Gene3D" id="3.90.550.10">
    <property type="entry name" value="Spore Coat Polysaccharide Biosynthesis Protein SpsA, Chain A"/>
    <property type="match status" value="1"/>
</dbReference>
<keyword evidence="4" id="KW-1185">Reference proteome</keyword>
<organism evidence="3 4">
    <name type="scientific">Entotheonella factor</name>
    <dbReference type="NCBI Taxonomy" id="1429438"/>
    <lineage>
        <taxon>Bacteria</taxon>
        <taxon>Pseudomonadati</taxon>
        <taxon>Nitrospinota/Tectimicrobiota group</taxon>
        <taxon>Candidatus Tectimicrobiota</taxon>
        <taxon>Candidatus Entotheonellia</taxon>
        <taxon>Candidatus Entotheonellales</taxon>
        <taxon>Candidatus Entotheonellaceae</taxon>
        <taxon>Candidatus Entotheonella</taxon>
    </lineage>
</organism>
<comment type="caution">
    <text evidence="3">The sequence shown here is derived from an EMBL/GenBank/DDBJ whole genome shotgun (WGS) entry which is preliminary data.</text>
</comment>
<dbReference type="InterPro" id="IPR001173">
    <property type="entry name" value="Glyco_trans_2-like"/>
</dbReference>
<evidence type="ECO:0000313" key="3">
    <source>
        <dbReference type="EMBL" id="ETW99318.1"/>
    </source>
</evidence>
<name>W4LMM1_ENTF1</name>
<reference evidence="3 4" key="1">
    <citation type="journal article" date="2014" name="Nature">
        <title>An environmental bacterial taxon with a large and distinct metabolic repertoire.</title>
        <authorList>
            <person name="Wilson M.C."/>
            <person name="Mori T."/>
            <person name="Ruckert C."/>
            <person name="Uria A.R."/>
            <person name="Helf M.J."/>
            <person name="Takada K."/>
            <person name="Gernert C."/>
            <person name="Steffens U.A."/>
            <person name="Heycke N."/>
            <person name="Schmitt S."/>
            <person name="Rinke C."/>
            <person name="Helfrich E.J."/>
            <person name="Brachmann A.O."/>
            <person name="Gurgui C."/>
            <person name="Wakimoto T."/>
            <person name="Kracht M."/>
            <person name="Crusemann M."/>
            <person name="Hentschel U."/>
            <person name="Abe I."/>
            <person name="Matsunaga S."/>
            <person name="Kalinowski J."/>
            <person name="Takeyama H."/>
            <person name="Piel J."/>
        </authorList>
    </citation>
    <scope>NUCLEOTIDE SEQUENCE [LARGE SCALE GENOMIC DNA]</scope>
    <source>
        <strain evidence="4">TSY1</strain>
    </source>
</reference>
<comment type="similarity">
    <text evidence="1">Belongs to the glycosyltransferase 2 family. WaaE/KdtX subfamily.</text>
</comment>
<feature type="domain" description="Glycosyltransferase 2-like" evidence="2">
    <location>
        <begin position="3"/>
        <end position="122"/>
    </location>
</feature>
<sequence length="246" mass="28112">MLSAVIITLNEERNIGRAIDSLREVVEEIIVVDSFSKDNTQEICQSKGVRFMQREWEGYAATKNFANTLASYPYILSIDADEVISPELAVAIKQAKREGLTGCYSFNRLTNYCGHWIRHSGWYPDEKVRMFPNSQVQWVGEYVHEKLDLGSLPVHKLTGDLYHYSYHVPQDHRVRADQYSILTAKKLHAQGKTAGLAKPYLSAIGRFIRMYFFKLGLLDGAAGLRIAYISSLSNILKYKELRRLSK</sequence>
<dbReference type="SUPFAM" id="SSF53448">
    <property type="entry name" value="Nucleotide-diphospho-sugar transferases"/>
    <property type="match status" value="1"/>
</dbReference>
<gene>
    <name evidence="3" type="ORF">ETSY1_15440</name>
</gene>
<accession>W4LMM1</accession>
<dbReference type="Proteomes" id="UP000019141">
    <property type="component" value="Unassembled WGS sequence"/>
</dbReference>
<evidence type="ECO:0000259" key="2">
    <source>
        <dbReference type="Pfam" id="PF00535"/>
    </source>
</evidence>
<proteinExistence type="inferred from homology"/>
<dbReference type="CDD" id="cd02511">
    <property type="entry name" value="Beta4Glucosyltransferase"/>
    <property type="match status" value="1"/>
</dbReference>